<dbReference type="AlphaFoldDB" id="A0A158DYL4"/>
<evidence type="ECO:0000313" key="3">
    <source>
        <dbReference type="Proteomes" id="UP000054903"/>
    </source>
</evidence>
<protein>
    <submittedName>
        <fullName evidence="2">Uncharacterized protein</fullName>
    </submittedName>
</protein>
<evidence type="ECO:0000256" key="1">
    <source>
        <dbReference type="SAM" id="MobiDB-lite"/>
    </source>
</evidence>
<organism evidence="2 3">
    <name type="scientific">Caballeronia fortuita</name>
    <dbReference type="NCBI Taxonomy" id="1777138"/>
    <lineage>
        <taxon>Bacteria</taxon>
        <taxon>Pseudomonadati</taxon>
        <taxon>Pseudomonadota</taxon>
        <taxon>Betaproteobacteria</taxon>
        <taxon>Burkholderiales</taxon>
        <taxon>Burkholderiaceae</taxon>
        <taxon>Caballeronia</taxon>
    </lineage>
</organism>
<reference evidence="2" key="1">
    <citation type="submission" date="2016-01" db="EMBL/GenBank/DDBJ databases">
        <authorList>
            <person name="Peeters C."/>
        </authorList>
    </citation>
    <scope>NUCLEOTIDE SEQUENCE</scope>
    <source>
        <strain evidence="2">LMG 29320</strain>
    </source>
</reference>
<evidence type="ECO:0000313" key="2">
    <source>
        <dbReference type="EMBL" id="SAK99741.1"/>
    </source>
</evidence>
<proteinExistence type="predicted"/>
<sequence>MVIGPQAERDPQDGGGVLIDGRRMPFSDDVTQALV</sequence>
<feature type="region of interest" description="Disordered" evidence="1">
    <location>
        <begin position="1"/>
        <end position="23"/>
    </location>
</feature>
<dbReference type="Proteomes" id="UP000054903">
    <property type="component" value="Unassembled WGS sequence"/>
</dbReference>
<dbReference type="EMBL" id="FCNX02000020">
    <property type="protein sequence ID" value="SAK99741.1"/>
    <property type="molecule type" value="Genomic_DNA"/>
</dbReference>
<accession>A0A158DYL4</accession>
<name>A0A158DYL4_9BURK</name>
<gene>
    <name evidence="2" type="ORF">AWB77_06011</name>
</gene>
<comment type="caution">
    <text evidence="2">The sequence shown here is derived from an EMBL/GenBank/DDBJ whole genome shotgun (WGS) entry which is preliminary data.</text>
</comment>
<keyword evidence="3" id="KW-1185">Reference proteome</keyword>